<accession>A0A6A7K3K7</accession>
<evidence type="ECO:0000259" key="1">
    <source>
        <dbReference type="Pfam" id="PF08346"/>
    </source>
</evidence>
<protein>
    <recommendedName>
        <fullName evidence="1">AntA/AntB antirepressor domain-containing protein</fullName>
    </recommendedName>
</protein>
<dbReference type="InterPro" id="IPR013557">
    <property type="entry name" value="AntA/B_antirep"/>
</dbReference>
<name>A0A6A7K3K7_LACHE</name>
<proteinExistence type="predicted"/>
<reference evidence="2 3" key="1">
    <citation type="submission" date="2019-10" db="EMBL/GenBank/DDBJ databases">
        <title>Draft genome sequences of Lactobacillus strains.</title>
        <authorList>
            <person name="Cho G.-S."/>
            <person name="Fagbemigun O."/>
            <person name="Brinks E."/>
            <person name="Franz C.M.A.P."/>
        </authorList>
    </citation>
    <scope>NUCLEOTIDE SEQUENCE [LARGE SCALE GENOMIC DNA]</scope>
    <source>
        <strain evidence="2 3">313</strain>
    </source>
</reference>
<dbReference type="EMBL" id="WHOE01000137">
    <property type="protein sequence ID" value="MPW15180.1"/>
    <property type="molecule type" value="Genomic_DNA"/>
</dbReference>
<sequence>MRSLISIQIKNNKQLVSARDLYQGLEIKRRFSAWWEQNSKGFEEEQDFQPVLISTPRENRGSFIFNRNLTEKSKKSKKIKTNFQP</sequence>
<evidence type="ECO:0000313" key="3">
    <source>
        <dbReference type="Proteomes" id="UP000430466"/>
    </source>
</evidence>
<feature type="domain" description="AntA/AntB antirepressor" evidence="1">
    <location>
        <begin position="16"/>
        <end position="60"/>
    </location>
</feature>
<gene>
    <name evidence="2" type="ORF">GDZ32_10530</name>
</gene>
<dbReference type="Proteomes" id="UP000430466">
    <property type="component" value="Unassembled WGS sequence"/>
</dbReference>
<organism evidence="2 3">
    <name type="scientific">Lactobacillus helveticus</name>
    <name type="common">Lactobacillus suntoryeus</name>
    <dbReference type="NCBI Taxonomy" id="1587"/>
    <lineage>
        <taxon>Bacteria</taxon>
        <taxon>Bacillati</taxon>
        <taxon>Bacillota</taxon>
        <taxon>Bacilli</taxon>
        <taxon>Lactobacillales</taxon>
        <taxon>Lactobacillaceae</taxon>
        <taxon>Lactobacillus</taxon>
    </lineage>
</organism>
<dbReference type="AlphaFoldDB" id="A0A6A7K3K7"/>
<comment type="caution">
    <text evidence="2">The sequence shown here is derived from an EMBL/GenBank/DDBJ whole genome shotgun (WGS) entry which is preliminary data.</text>
</comment>
<dbReference type="Pfam" id="PF08346">
    <property type="entry name" value="AntA"/>
    <property type="match status" value="1"/>
</dbReference>
<evidence type="ECO:0000313" key="2">
    <source>
        <dbReference type="EMBL" id="MPW15180.1"/>
    </source>
</evidence>